<organism evidence="1 2">
    <name type="scientific">Fluctibacter corallii</name>
    <dbReference type="NCBI Taxonomy" id="2984329"/>
    <lineage>
        <taxon>Bacteria</taxon>
        <taxon>Pseudomonadati</taxon>
        <taxon>Pseudomonadota</taxon>
        <taxon>Gammaproteobacteria</taxon>
        <taxon>Alteromonadales</taxon>
        <taxon>Alteromonadaceae</taxon>
        <taxon>Fluctibacter</taxon>
    </lineage>
</organism>
<evidence type="ECO:0000313" key="1">
    <source>
        <dbReference type="EMBL" id="MCV2883783.1"/>
    </source>
</evidence>
<sequence length="127" mass="14319">MMSKFKSDDIESVVVERVNRHLDAEVDSLSSSVAKDISQARMNALRQARTEKESSWTFTNWLPSWQVSTPVAVAVMVAILVSYESEDQIPAIPSTMFTENIPAEDLDMLEDYEFAAWLAEQDIEVTS</sequence>
<dbReference type="RefSeq" id="WP_263710996.1">
    <property type="nucleotide sequence ID" value="NZ_JAOWKX010000002.1"/>
</dbReference>
<accession>A0ABT3A587</accession>
<name>A0ABT3A587_9ALTE</name>
<dbReference type="Proteomes" id="UP001652504">
    <property type="component" value="Unassembled WGS sequence"/>
</dbReference>
<keyword evidence="2" id="KW-1185">Reference proteome</keyword>
<gene>
    <name evidence="1" type="ORF">OE749_03580</name>
</gene>
<protein>
    <submittedName>
        <fullName evidence="1">DUF3619 family protein</fullName>
    </submittedName>
</protein>
<proteinExistence type="predicted"/>
<evidence type="ECO:0000313" key="2">
    <source>
        <dbReference type="Proteomes" id="UP001652504"/>
    </source>
</evidence>
<reference evidence="1 2" key="1">
    <citation type="submission" date="2022-10" db="EMBL/GenBank/DDBJ databases">
        <title>Aestuariibacter sp. AA17 isolated from Montipora capitata coral fragment.</title>
        <authorList>
            <person name="Emsley S.A."/>
            <person name="Pfannmuller K.M."/>
            <person name="Loughran R.M."/>
            <person name="Shlafstein M."/>
            <person name="Papke E."/>
            <person name="Saw J.H."/>
            <person name="Ushijima B."/>
            <person name="Videau P."/>
        </authorList>
    </citation>
    <scope>NUCLEOTIDE SEQUENCE [LARGE SCALE GENOMIC DNA]</scope>
    <source>
        <strain evidence="1 2">AA17</strain>
    </source>
</reference>
<comment type="caution">
    <text evidence="1">The sequence shown here is derived from an EMBL/GenBank/DDBJ whole genome shotgun (WGS) entry which is preliminary data.</text>
</comment>
<dbReference type="EMBL" id="JAOWKX010000002">
    <property type="protein sequence ID" value="MCV2883783.1"/>
    <property type="molecule type" value="Genomic_DNA"/>
</dbReference>